<accession>A0ABV9FII7</accession>
<organism evidence="9 10">
    <name type="scientific">Cohnella hongkongensis</name>
    <dbReference type="NCBI Taxonomy" id="178337"/>
    <lineage>
        <taxon>Bacteria</taxon>
        <taxon>Bacillati</taxon>
        <taxon>Bacillota</taxon>
        <taxon>Bacilli</taxon>
        <taxon>Bacillales</taxon>
        <taxon>Paenibacillaceae</taxon>
        <taxon>Cohnella</taxon>
    </lineage>
</organism>
<gene>
    <name evidence="6 9" type="primary">rsmI</name>
    <name evidence="9" type="ORF">ACFO3S_20020</name>
</gene>
<keyword evidence="5 6" id="KW-0949">S-adenosyl-L-methionine</keyword>
<dbReference type="InterPro" id="IPR035996">
    <property type="entry name" value="4pyrrol_Methylase_sf"/>
</dbReference>
<comment type="function">
    <text evidence="6">Catalyzes the 2'-O-methylation of the ribose of cytidine 1402 (C1402) in 16S rRNA.</text>
</comment>
<evidence type="ECO:0000259" key="8">
    <source>
        <dbReference type="Pfam" id="PF00590"/>
    </source>
</evidence>
<keyword evidence="10" id="KW-1185">Reference proteome</keyword>
<proteinExistence type="inferred from homology"/>
<feature type="region of interest" description="Disordered" evidence="7">
    <location>
        <begin position="287"/>
        <end position="321"/>
    </location>
</feature>
<dbReference type="CDD" id="cd11648">
    <property type="entry name" value="RsmI"/>
    <property type="match status" value="1"/>
</dbReference>
<dbReference type="InterPro" id="IPR008189">
    <property type="entry name" value="rRNA_ssu_MeTfrase_I"/>
</dbReference>
<reference evidence="10" key="1">
    <citation type="journal article" date="2019" name="Int. J. Syst. Evol. Microbiol.">
        <title>The Global Catalogue of Microorganisms (GCM) 10K type strain sequencing project: providing services to taxonomists for standard genome sequencing and annotation.</title>
        <authorList>
            <consortium name="The Broad Institute Genomics Platform"/>
            <consortium name="The Broad Institute Genome Sequencing Center for Infectious Disease"/>
            <person name="Wu L."/>
            <person name="Ma J."/>
        </authorList>
    </citation>
    <scope>NUCLEOTIDE SEQUENCE [LARGE SCALE GENOMIC DNA]</scope>
    <source>
        <strain evidence="10">CCUG 49571</strain>
    </source>
</reference>
<feature type="compositionally biased region" description="Basic and acidic residues" evidence="7">
    <location>
        <begin position="291"/>
        <end position="315"/>
    </location>
</feature>
<dbReference type="GO" id="GO:0032259">
    <property type="term" value="P:methylation"/>
    <property type="evidence" value="ECO:0007669"/>
    <property type="project" value="UniProtKB-KW"/>
</dbReference>
<evidence type="ECO:0000256" key="4">
    <source>
        <dbReference type="ARBA" id="ARBA00022679"/>
    </source>
</evidence>
<dbReference type="Proteomes" id="UP001596028">
    <property type="component" value="Unassembled WGS sequence"/>
</dbReference>
<dbReference type="InterPro" id="IPR018063">
    <property type="entry name" value="SAM_MeTrfase_RsmI_CS"/>
</dbReference>
<evidence type="ECO:0000256" key="6">
    <source>
        <dbReference type="HAMAP-Rule" id="MF_01877"/>
    </source>
</evidence>
<dbReference type="SUPFAM" id="SSF53790">
    <property type="entry name" value="Tetrapyrrole methylase"/>
    <property type="match status" value="1"/>
</dbReference>
<keyword evidence="2 6" id="KW-0698">rRNA processing</keyword>
<dbReference type="InterPro" id="IPR000878">
    <property type="entry name" value="4pyrrol_Mease"/>
</dbReference>
<dbReference type="Pfam" id="PF00590">
    <property type="entry name" value="TP_methylase"/>
    <property type="match status" value="1"/>
</dbReference>
<dbReference type="NCBIfam" id="TIGR00096">
    <property type="entry name" value="16S rRNA (cytidine(1402)-2'-O)-methyltransferase"/>
    <property type="match status" value="1"/>
</dbReference>
<dbReference type="PANTHER" id="PTHR46111:SF1">
    <property type="entry name" value="RIBOSOMAL RNA SMALL SUBUNIT METHYLTRANSFERASE I"/>
    <property type="match status" value="1"/>
</dbReference>
<keyword evidence="3 6" id="KW-0489">Methyltransferase</keyword>
<dbReference type="PROSITE" id="PS01296">
    <property type="entry name" value="RSMI"/>
    <property type="match status" value="1"/>
</dbReference>
<dbReference type="Gene3D" id="3.30.950.10">
    <property type="entry name" value="Methyltransferase, Cobalt-precorrin-4 Transmethylase, Domain 2"/>
    <property type="match status" value="1"/>
</dbReference>
<feature type="domain" description="Tetrapyrrole methylase" evidence="8">
    <location>
        <begin position="35"/>
        <end position="232"/>
    </location>
</feature>
<dbReference type="InterPro" id="IPR014776">
    <property type="entry name" value="4pyrrole_Mease_sub2"/>
</dbReference>
<keyword evidence="4 6" id="KW-0808">Transferase</keyword>
<evidence type="ECO:0000313" key="9">
    <source>
        <dbReference type="EMBL" id="MFC4600541.1"/>
    </source>
</evidence>
<feature type="region of interest" description="Disordered" evidence="7">
    <location>
        <begin position="1"/>
        <end position="27"/>
    </location>
</feature>
<protein>
    <recommendedName>
        <fullName evidence="6">Ribosomal RNA small subunit methyltransferase I</fullName>
        <ecNumber evidence="6">2.1.1.198</ecNumber>
    </recommendedName>
    <alternativeName>
        <fullName evidence="6">16S rRNA 2'-O-ribose C1402 methyltransferase</fullName>
    </alternativeName>
    <alternativeName>
        <fullName evidence="6">rRNA (cytidine-2'-O-)-methyltransferase RsmI</fullName>
    </alternativeName>
</protein>
<comment type="caution">
    <text evidence="9">The sequence shown here is derived from an EMBL/GenBank/DDBJ whole genome shotgun (WGS) entry which is preliminary data.</text>
</comment>
<name>A0ABV9FII7_9BACL</name>
<comment type="subcellular location">
    <subcellularLocation>
        <location evidence="6">Cytoplasm</location>
    </subcellularLocation>
</comment>
<dbReference type="PIRSF" id="PIRSF005917">
    <property type="entry name" value="MTase_YraL"/>
    <property type="match status" value="1"/>
</dbReference>
<keyword evidence="1 6" id="KW-0963">Cytoplasm</keyword>
<sequence length="321" mass="35152">MNGQAGMGGKNGEETVRASEATVQKSFAPRERPGTLYLVATPIGNLEDMTFRAIRTLKEVQLIAAEDTRQTRKLLTHFGVQNRLVSYHEHNREASGPELIRMLLEGQHVALVSDAGMPAISDPGADLVREASEKGIPVVSIPGANAALSALIVSGLPTDRFLFAGFPPRDRKGVHRLLDSLDGESGTLILYESPHRLKKTVAAIGERWAGRRMAIVRELTKKHEEIVRGTAEACLAHLELHDPLGECCILIEGTRSGKERREGAEDGQSGLWWASLTTAQHVAHYETNGQTRKEAMKSAAADRGKPKREIYRELLDESDNA</sequence>
<comment type="catalytic activity">
    <reaction evidence="6">
        <text>cytidine(1402) in 16S rRNA + S-adenosyl-L-methionine = 2'-O-methylcytidine(1402) in 16S rRNA + S-adenosyl-L-homocysteine + H(+)</text>
        <dbReference type="Rhea" id="RHEA:42924"/>
        <dbReference type="Rhea" id="RHEA-COMP:10285"/>
        <dbReference type="Rhea" id="RHEA-COMP:10286"/>
        <dbReference type="ChEBI" id="CHEBI:15378"/>
        <dbReference type="ChEBI" id="CHEBI:57856"/>
        <dbReference type="ChEBI" id="CHEBI:59789"/>
        <dbReference type="ChEBI" id="CHEBI:74495"/>
        <dbReference type="ChEBI" id="CHEBI:82748"/>
        <dbReference type="EC" id="2.1.1.198"/>
    </reaction>
</comment>
<dbReference type="HAMAP" id="MF_01877">
    <property type="entry name" value="16SrRNA_methyltr_I"/>
    <property type="match status" value="1"/>
</dbReference>
<evidence type="ECO:0000256" key="7">
    <source>
        <dbReference type="SAM" id="MobiDB-lite"/>
    </source>
</evidence>
<evidence type="ECO:0000256" key="3">
    <source>
        <dbReference type="ARBA" id="ARBA00022603"/>
    </source>
</evidence>
<evidence type="ECO:0000256" key="2">
    <source>
        <dbReference type="ARBA" id="ARBA00022552"/>
    </source>
</evidence>
<dbReference type="EC" id="2.1.1.198" evidence="6"/>
<evidence type="ECO:0000256" key="1">
    <source>
        <dbReference type="ARBA" id="ARBA00022490"/>
    </source>
</evidence>
<comment type="similarity">
    <text evidence="6">Belongs to the methyltransferase superfamily. RsmI family.</text>
</comment>
<dbReference type="RefSeq" id="WP_378099721.1">
    <property type="nucleotide sequence ID" value="NZ_JBHSEP010000017.1"/>
</dbReference>
<evidence type="ECO:0000313" key="10">
    <source>
        <dbReference type="Proteomes" id="UP001596028"/>
    </source>
</evidence>
<dbReference type="InterPro" id="IPR014777">
    <property type="entry name" value="4pyrrole_Mease_sub1"/>
</dbReference>
<evidence type="ECO:0000256" key="5">
    <source>
        <dbReference type="ARBA" id="ARBA00022691"/>
    </source>
</evidence>
<dbReference type="EMBL" id="JBHSEP010000017">
    <property type="protein sequence ID" value="MFC4600541.1"/>
    <property type="molecule type" value="Genomic_DNA"/>
</dbReference>
<feature type="compositionally biased region" description="Gly residues" evidence="7">
    <location>
        <begin position="1"/>
        <end position="10"/>
    </location>
</feature>
<dbReference type="GO" id="GO:0008168">
    <property type="term" value="F:methyltransferase activity"/>
    <property type="evidence" value="ECO:0007669"/>
    <property type="project" value="UniProtKB-KW"/>
</dbReference>
<dbReference type="PANTHER" id="PTHR46111">
    <property type="entry name" value="RIBOSOMAL RNA SMALL SUBUNIT METHYLTRANSFERASE I"/>
    <property type="match status" value="1"/>
</dbReference>
<dbReference type="Gene3D" id="3.40.1010.10">
    <property type="entry name" value="Cobalt-precorrin-4 Transmethylase, Domain 1"/>
    <property type="match status" value="1"/>
</dbReference>